<dbReference type="PROSITE" id="PS00098">
    <property type="entry name" value="THIOLASE_1"/>
    <property type="match status" value="1"/>
</dbReference>
<dbReference type="PROSITE" id="PS00737">
    <property type="entry name" value="THIOLASE_2"/>
    <property type="match status" value="1"/>
</dbReference>
<keyword evidence="3 7" id="KW-0808">Transferase</keyword>
<dbReference type="PIRSF" id="PIRSF000429">
    <property type="entry name" value="Ac-CoA_Ac_transf"/>
    <property type="match status" value="1"/>
</dbReference>
<evidence type="ECO:0000256" key="7">
    <source>
        <dbReference type="RuleBase" id="RU003557"/>
    </source>
</evidence>
<comment type="caution">
    <text evidence="10">The sequence shown here is derived from an EMBL/GenBank/DDBJ whole genome shotgun (WGS) entry which is preliminary data.</text>
</comment>
<dbReference type="PANTHER" id="PTHR18919">
    <property type="entry name" value="ACETYL-COA C-ACYLTRANSFERASE"/>
    <property type="match status" value="1"/>
</dbReference>
<dbReference type="InterPro" id="IPR002155">
    <property type="entry name" value="Thiolase"/>
</dbReference>
<evidence type="ECO:0000256" key="1">
    <source>
        <dbReference type="ARBA" id="ARBA00010982"/>
    </source>
</evidence>
<keyword evidence="11" id="KW-1185">Reference proteome</keyword>
<comment type="similarity">
    <text evidence="1 7">Belongs to the thiolase-like superfamily. Thiolase family.</text>
</comment>
<proteinExistence type="inferred from homology"/>
<evidence type="ECO:0000256" key="5">
    <source>
        <dbReference type="ARBA" id="ARBA00030755"/>
    </source>
</evidence>
<sequence length="399" mass="41055">MTEAFLVGGARTPVGRYGGALSSVRPDDLAALVVGRAVTDAGIDPHDVDEVILGNANGAGEENRNVARMAWLLAGFPDTVPGITVNRLCASGLSAITMASHMIKAGAADVVVAGGVESMSRAPWVMEKPAHGFAKPGGVFDTSIGWRFTNPEFEKRDKMTYSMPETAEEVAVVDKISREDADAFALASHEKAIAAIAAGRFAPEIVPVTVKGRKGATTVVDTDEGPRPGTTIDVLAKLRPVVDRGTVVTAGNSSTLNDGASAVLVVSERAAEKYGLTVRARIVEAASAGVPPQIMGIGPVPATRKVLERAGWGVGDLGAVELNEAFASQSLACIRRLGLDAGTVNNDGGAIALGHPLGSSGSRLVVTLLGRMEREGADRGLATMCVGLGQGTAMLLEGI</sequence>
<gene>
    <name evidence="10" type="ORF">ACETWP_03405</name>
</gene>
<name>A0ABV4UJA5_9MICC</name>
<dbReference type="InterPro" id="IPR020617">
    <property type="entry name" value="Thiolase_C"/>
</dbReference>
<evidence type="ECO:0000313" key="11">
    <source>
        <dbReference type="Proteomes" id="UP001575652"/>
    </source>
</evidence>
<feature type="domain" description="Thiolase C-terminal" evidence="9">
    <location>
        <begin position="277"/>
        <end position="397"/>
    </location>
</feature>
<evidence type="ECO:0000256" key="6">
    <source>
        <dbReference type="ARBA" id="ARBA00040529"/>
    </source>
</evidence>
<protein>
    <recommendedName>
        <fullName evidence="6">Probable acetyl-CoA acetyltransferase</fullName>
        <ecNumber evidence="2">2.3.1.9</ecNumber>
    </recommendedName>
    <alternativeName>
        <fullName evidence="5">Acetoacetyl-CoA thiolase</fullName>
    </alternativeName>
</protein>
<keyword evidence="4 7" id="KW-0012">Acyltransferase</keyword>
<dbReference type="InterPro" id="IPR020616">
    <property type="entry name" value="Thiolase_N"/>
</dbReference>
<dbReference type="InterPro" id="IPR020613">
    <property type="entry name" value="Thiolase_CS"/>
</dbReference>
<reference evidence="10 11" key="1">
    <citation type="submission" date="2024-09" db="EMBL/GenBank/DDBJ databases">
        <authorList>
            <person name="Salinas-Garcia M.A."/>
            <person name="Prieme A."/>
        </authorList>
    </citation>
    <scope>NUCLEOTIDE SEQUENCE [LARGE SCALE GENOMIC DNA]</scope>
    <source>
        <strain evidence="10 11">DSM 21081</strain>
    </source>
</reference>
<dbReference type="EC" id="2.3.1.9" evidence="2"/>
<dbReference type="PANTHER" id="PTHR18919:SF107">
    <property type="entry name" value="ACETYL-COA ACETYLTRANSFERASE, CYTOSOLIC"/>
    <property type="match status" value="1"/>
</dbReference>
<evidence type="ECO:0000256" key="2">
    <source>
        <dbReference type="ARBA" id="ARBA00012705"/>
    </source>
</evidence>
<evidence type="ECO:0000259" key="8">
    <source>
        <dbReference type="Pfam" id="PF00108"/>
    </source>
</evidence>
<accession>A0ABV4UJA5</accession>
<evidence type="ECO:0000259" key="9">
    <source>
        <dbReference type="Pfam" id="PF02803"/>
    </source>
</evidence>
<evidence type="ECO:0000313" key="10">
    <source>
        <dbReference type="EMBL" id="MFB0833624.1"/>
    </source>
</evidence>
<dbReference type="CDD" id="cd00751">
    <property type="entry name" value="thiolase"/>
    <property type="match status" value="1"/>
</dbReference>
<dbReference type="NCBIfam" id="TIGR01930">
    <property type="entry name" value="AcCoA-C-Actrans"/>
    <property type="match status" value="1"/>
</dbReference>
<dbReference type="InterPro" id="IPR016039">
    <property type="entry name" value="Thiolase-like"/>
</dbReference>
<dbReference type="GO" id="GO:0003988">
    <property type="term" value="F:acetyl-CoA C-acyltransferase activity"/>
    <property type="evidence" value="ECO:0007669"/>
    <property type="project" value="UniProtKB-EC"/>
</dbReference>
<dbReference type="EMBL" id="JBHDLJ010000002">
    <property type="protein sequence ID" value="MFB0833624.1"/>
    <property type="molecule type" value="Genomic_DNA"/>
</dbReference>
<dbReference type="InterPro" id="IPR020615">
    <property type="entry name" value="Thiolase_acyl_enz_int_AS"/>
</dbReference>
<dbReference type="Proteomes" id="UP001575652">
    <property type="component" value="Unassembled WGS sequence"/>
</dbReference>
<dbReference type="Pfam" id="PF02803">
    <property type="entry name" value="Thiolase_C"/>
    <property type="match status" value="1"/>
</dbReference>
<dbReference type="InterPro" id="IPR020610">
    <property type="entry name" value="Thiolase_AS"/>
</dbReference>
<evidence type="ECO:0000256" key="4">
    <source>
        <dbReference type="ARBA" id="ARBA00023315"/>
    </source>
</evidence>
<dbReference type="RefSeq" id="WP_373970790.1">
    <property type="nucleotide sequence ID" value="NZ_JBHDLJ010000002.1"/>
</dbReference>
<dbReference type="PROSITE" id="PS00099">
    <property type="entry name" value="THIOLASE_3"/>
    <property type="match status" value="1"/>
</dbReference>
<dbReference type="Gene3D" id="3.40.47.10">
    <property type="match status" value="1"/>
</dbReference>
<dbReference type="SUPFAM" id="SSF53901">
    <property type="entry name" value="Thiolase-like"/>
    <property type="match status" value="2"/>
</dbReference>
<feature type="domain" description="Thiolase N-terminal" evidence="8">
    <location>
        <begin position="6"/>
        <end position="268"/>
    </location>
</feature>
<organism evidence="10 11">
    <name type="scientific">Arthrobacter halodurans</name>
    <dbReference type="NCBI Taxonomy" id="516699"/>
    <lineage>
        <taxon>Bacteria</taxon>
        <taxon>Bacillati</taxon>
        <taxon>Actinomycetota</taxon>
        <taxon>Actinomycetes</taxon>
        <taxon>Micrococcales</taxon>
        <taxon>Micrococcaceae</taxon>
        <taxon>Arthrobacter</taxon>
    </lineage>
</organism>
<evidence type="ECO:0000256" key="3">
    <source>
        <dbReference type="ARBA" id="ARBA00022679"/>
    </source>
</evidence>
<dbReference type="Pfam" id="PF00108">
    <property type="entry name" value="Thiolase_N"/>
    <property type="match status" value="1"/>
</dbReference>